<proteinExistence type="predicted"/>
<feature type="domain" description="Translation initiation factor IF- 2" evidence="3">
    <location>
        <begin position="108"/>
        <end position="214"/>
    </location>
</feature>
<sequence length="371" mass="41800">MPFCALNFFNRLLTAVDHRRTVSVRSDLSVQLTQKTMADVVKCFVTRVKVERDHGATADVVLVDGVLHVDDRIVLCGIEASIHPKSSVLIFQNLLYVVRPQDDLEAIKEAANEYVKSFQKRIDEEVVGSAIRASTQFAAEELLKFLTSREVDVPISSITIGPVLKQDVMKVGSVLERKELATILAFGVEVTPEAQQLSDELGVNIFTADTLNNLCRMFKSYIDILKGRKKREAYEEEVVFPCVVKILDTDFDANDRFALRIDVLEGIAKVGNPLCIPQRGFINIGRIAAIRDINDKPVDLAKKGQVVTIKIVGTSPEEQQIEFCRHFKIDDVLVSHISRRSIDVLKAYYRDDLSPEDWRLVNKLKCIFKIP</sequence>
<evidence type="ECO:0000256" key="2">
    <source>
        <dbReference type="ARBA" id="ARBA00023134"/>
    </source>
</evidence>
<dbReference type="Gene3D" id="2.40.30.10">
    <property type="entry name" value="Translation factors"/>
    <property type="match status" value="1"/>
</dbReference>
<dbReference type="eggNOG" id="KOG1144">
    <property type="taxonomic scope" value="Eukaryota"/>
</dbReference>
<reference evidence="5" key="1">
    <citation type="submission" date="2013-01" db="EMBL/GenBank/DDBJ databases">
        <title>Draft Genome Sequence of a Mulberry Tree, Morus notabilis C.K. Schneid.</title>
        <authorList>
            <person name="He N."/>
            <person name="Zhao S."/>
        </authorList>
    </citation>
    <scope>NUCLEOTIDE SEQUENCE</scope>
</reference>
<evidence type="ECO:0000313" key="5">
    <source>
        <dbReference type="Proteomes" id="UP000030645"/>
    </source>
</evidence>
<organism evidence="4 5">
    <name type="scientific">Morus notabilis</name>
    <dbReference type="NCBI Taxonomy" id="981085"/>
    <lineage>
        <taxon>Eukaryota</taxon>
        <taxon>Viridiplantae</taxon>
        <taxon>Streptophyta</taxon>
        <taxon>Embryophyta</taxon>
        <taxon>Tracheophyta</taxon>
        <taxon>Spermatophyta</taxon>
        <taxon>Magnoliopsida</taxon>
        <taxon>eudicotyledons</taxon>
        <taxon>Gunneridae</taxon>
        <taxon>Pentapetalae</taxon>
        <taxon>rosids</taxon>
        <taxon>fabids</taxon>
        <taxon>Rosales</taxon>
        <taxon>Moraceae</taxon>
        <taxon>Moreae</taxon>
        <taxon>Morus</taxon>
    </lineage>
</organism>
<dbReference type="Proteomes" id="UP000030645">
    <property type="component" value="Unassembled WGS sequence"/>
</dbReference>
<dbReference type="InterPro" id="IPR009000">
    <property type="entry name" value="Transl_B-barrel_sf"/>
</dbReference>
<keyword evidence="2" id="KW-0342">GTP-binding</keyword>
<dbReference type="InterPro" id="IPR036925">
    <property type="entry name" value="TIF_IF2_dom3_sf"/>
</dbReference>
<name>W9R887_9ROSA</name>
<protein>
    <recommendedName>
        <fullName evidence="3">Translation initiation factor IF- 2 domain-containing protein</fullName>
    </recommendedName>
</protein>
<dbReference type="PANTHER" id="PTHR43381:SF4">
    <property type="entry name" value="EUKARYOTIC TRANSLATION INITIATION FACTOR 5B"/>
    <property type="match status" value="1"/>
</dbReference>
<dbReference type="EMBL" id="KE344683">
    <property type="protein sequence ID" value="EXB75677.1"/>
    <property type="molecule type" value="Genomic_DNA"/>
</dbReference>
<dbReference type="InterPro" id="IPR015760">
    <property type="entry name" value="TIF_IF2"/>
</dbReference>
<dbReference type="AlphaFoldDB" id="W9R887"/>
<evidence type="ECO:0000313" key="4">
    <source>
        <dbReference type="EMBL" id="EXB75677.1"/>
    </source>
</evidence>
<dbReference type="Gene3D" id="3.40.50.10050">
    <property type="entry name" value="Translation initiation factor IF- 2, domain 3"/>
    <property type="match status" value="1"/>
</dbReference>
<evidence type="ECO:0000256" key="1">
    <source>
        <dbReference type="ARBA" id="ARBA00022741"/>
    </source>
</evidence>
<dbReference type="GO" id="GO:0003743">
    <property type="term" value="F:translation initiation factor activity"/>
    <property type="evidence" value="ECO:0007669"/>
    <property type="project" value="TreeGrafter"/>
</dbReference>
<dbReference type="GO" id="GO:0005525">
    <property type="term" value="F:GTP binding"/>
    <property type="evidence" value="ECO:0007669"/>
    <property type="project" value="UniProtKB-KW"/>
</dbReference>
<dbReference type="PANTHER" id="PTHR43381">
    <property type="entry name" value="TRANSLATION INITIATION FACTOR IF-2-RELATED"/>
    <property type="match status" value="1"/>
</dbReference>
<dbReference type="InterPro" id="IPR023115">
    <property type="entry name" value="TIF_IF2_dom3"/>
</dbReference>
<keyword evidence="1" id="KW-0547">Nucleotide-binding</keyword>
<dbReference type="GO" id="GO:0005739">
    <property type="term" value="C:mitochondrion"/>
    <property type="evidence" value="ECO:0007669"/>
    <property type="project" value="TreeGrafter"/>
</dbReference>
<evidence type="ECO:0000259" key="3">
    <source>
        <dbReference type="Pfam" id="PF11987"/>
    </source>
</evidence>
<dbReference type="Pfam" id="PF11987">
    <property type="entry name" value="IF-2"/>
    <property type="match status" value="1"/>
</dbReference>
<gene>
    <name evidence="4" type="ORF">L484_026155</name>
</gene>
<accession>W9R887</accession>
<dbReference type="SUPFAM" id="SSF50447">
    <property type="entry name" value="Translation proteins"/>
    <property type="match status" value="2"/>
</dbReference>
<dbReference type="STRING" id="981085.W9R887"/>
<keyword evidence="5" id="KW-1185">Reference proteome</keyword>
<dbReference type="SUPFAM" id="SSF52156">
    <property type="entry name" value="Initiation factor IF2/eIF5b, domain 3"/>
    <property type="match status" value="1"/>
</dbReference>